<evidence type="ECO:0000256" key="3">
    <source>
        <dbReference type="ARBA" id="ARBA00023163"/>
    </source>
</evidence>
<sequence>MVQKKSVKLGDIAQALDVSIVTVSNALQGKKGVSDALRKKIQETALAMGYQSKPREKKERGSYIIGVAVAEKYVKEFPSFYMDIYQRIAAEVQKKGHLTVLEVVTYEKEMLIGPFEPFMEQKIAGLILIGELRREYIQAIRGAYQVPVVCVDYYDVYEDIDCIVTDGFGGMTQMTQLLLEQGYRDLMFVGTPCATKNITDRYLGYCKALQQAGIQDAQQRVLPDRDFENGGYRIAFELPERLPQAFVCNCDKTAGILIGKLKERGVQVPEDVSVVGFDDYKAQLSEGIKLTTYENDEKVLVQISVNTLLKRIEGKARARGVRIVGGSIVLGNTVKMRRE</sequence>
<dbReference type="Proteomes" id="UP000823886">
    <property type="component" value="Unassembled WGS sequence"/>
</dbReference>
<dbReference type="SUPFAM" id="SSF53822">
    <property type="entry name" value="Periplasmic binding protein-like I"/>
    <property type="match status" value="1"/>
</dbReference>
<dbReference type="Gene3D" id="1.10.260.40">
    <property type="entry name" value="lambda repressor-like DNA-binding domains"/>
    <property type="match status" value="1"/>
</dbReference>
<dbReference type="InterPro" id="IPR028082">
    <property type="entry name" value="Peripla_BP_I"/>
</dbReference>
<dbReference type="InterPro" id="IPR046335">
    <property type="entry name" value="LacI/GalR-like_sensor"/>
</dbReference>
<feature type="domain" description="HTH lacI-type" evidence="4">
    <location>
        <begin position="7"/>
        <end position="61"/>
    </location>
</feature>
<comment type="caution">
    <text evidence="5">The sequence shown here is derived from an EMBL/GenBank/DDBJ whole genome shotgun (WGS) entry which is preliminary data.</text>
</comment>
<keyword evidence="3" id="KW-0804">Transcription</keyword>
<keyword evidence="2 5" id="KW-0238">DNA-binding</keyword>
<dbReference type="PROSITE" id="PS50932">
    <property type="entry name" value="HTH_LACI_2"/>
    <property type="match status" value="1"/>
</dbReference>
<keyword evidence="1" id="KW-0805">Transcription regulation</keyword>
<evidence type="ECO:0000256" key="2">
    <source>
        <dbReference type="ARBA" id="ARBA00023125"/>
    </source>
</evidence>
<organism evidence="5 6">
    <name type="scientific">Candidatus Blautia merdavium</name>
    <dbReference type="NCBI Taxonomy" id="2838494"/>
    <lineage>
        <taxon>Bacteria</taxon>
        <taxon>Bacillati</taxon>
        <taxon>Bacillota</taxon>
        <taxon>Clostridia</taxon>
        <taxon>Lachnospirales</taxon>
        <taxon>Lachnospiraceae</taxon>
        <taxon>Blautia</taxon>
    </lineage>
</organism>
<dbReference type="CDD" id="cd01392">
    <property type="entry name" value="HTH_LacI"/>
    <property type="match status" value="1"/>
</dbReference>
<dbReference type="InterPro" id="IPR010982">
    <property type="entry name" value="Lambda_DNA-bd_dom_sf"/>
</dbReference>
<evidence type="ECO:0000256" key="1">
    <source>
        <dbReference type="ARBA" id="ARBA00023015"/>
    </source>
</evidence>
<dbReference type="SMART" id="SM00354">
    <property type="entry name" value="HTH_LACI"/>
    <property type="match status" value="1"/>
</dbReference>
<dbReference type="PANTHER" id="PTHR30146:SF109">
    <property type="entry name" value="HTH-TYPE TRANSCRIPTIONAL REGULATOR GALS"/>
    <property type="match status" value="1"/>
</dbReference>
<dbReference type="GO" id="GO:0003700">
    <property type="term" value="F:DNA-binding transcription factor activity"/>
    <property type="evidence" value="ECO:0007669"/>
    <property type="project" value="TreeGrafter"/>
</dbReference>
<proteinExistence type="predicted"/>
<evidence type="ECO:0000259" key="4">
    <source>
        <dbReference type="PROSITE" id="PS50932"/>
    </source>
</evidence>
<evidence type="ECO:0000313" key="5">
    <source>
        <dbReference type="EMBL" id="HJC62768.1"/>
    </source>
</evidence>
<reference evidence="5" key="1">
    <citation type="journal article" date="2021" name="PeerJ">
        <title>Extensive microbial diversity within the chicken gut microbiome revealed by metagenomics and culture.</title>
        <authorList>
            <person name="Gilroy R."/>
            <person name="Ravi A."/>
            <person name="Getino M."/>
            <person name="Pursley I."/>
            <person name="Horton D.L."/>
            <person name="Alikhan N.F."/>
            <person name="Baker D."/>
            <person name="Gharbi K."/>
            <person name="Hall N."/>
            <person name="Watson M."/>
            <person name="Adriaenssens E.M."/>
            <person name="Foster-Nyarko E."/>
            <person name="Jarju S."/>
            <person name="Secka A."/>
            <person name="Antonio M."/>
            <person name="Oren A."/>
            <person name="Chaudhuri R.R."/>
            <person name="La Ragione R."/>
            <person name="Hildebrand F."/>
            <person name="Pallen M.J."/>
        </authorList>
    </citation>
    <scope>NUCLEOTIDE SEQUENCE</scope>
    <source>
        <strain evidence="5">ChiBcec2-3848</strain>
    </source>
</reference>
<gene>
    <name evidence="5" type="ORF">H9753_03995</name>
</gene>
<dbReference type="PANTHER" id="PTHR30146">
    <property type="entry name" value="LACI-RELATED TRANSCRIPTIONAL REPRESSOR"/>
    <property type="match status" value="1"/>
</dbReference>
<protein>
    <submittedName>
        <fullName evidence="5">LacI family DNA-binding transcriptional regulator</fullName>
    </submittedName>
</protein>
<name>A0A9D2PM14_9FIRM</name>
<dbReference type="SUPFAM" id="SSF47413">
    <property type="entry name" value="lambda repressor-like DNA-binding domains"/>
    <property type="match status" value="1"/>
</dbReference>
<accession>A0A9D2PM14</accession>
<dbReference type="EMBL" id="DWVZ01000049">
    <property type="protein sequence ID" value="HJC62768.1"/>
    <property type="molecule type" value="Genomic_DNA"/>
</dbReference>
<dbReference type="AlphaFoldDB" id="A0A9D2PM14"/>
<reference evidence="5" key="2">
    <citation type="submission" date="2021-04" db="EMBL/GenBank/DDBJ databases">
        <authorList>
            <person name="Gilroy R."/>
        </authorList>
    </citation>
    <scope>NUCLEOTIDE SEQUENCE</scope>
    <source>
        <strain evidence="5">ChiBcec2-3848</strain>
    </source>
</reference>
<evidence type="ECO:0000313" key="6">
    <source>
        <dbReference type="Proteomes" id="UP000823886"/>
    </source>
</evidence>
<dbReference type="Pfam" id="PF13377">
    <property type="entry name" value="Peripla_BP_3"/>
    <property type="match status" value="1"/>
</dbReference>
<dbReference type="Pfam" id="PF00356">
    <property type="entry name" value="LacI"/>
    <property type="match status" value="1"/>
</dbReference>
<dbReference type="GO" id="GO:0000976">
    <property type="term" value="F:transcription cis-regulatory region binding"/>
    <property type="evidence" value="ECO:0007669"/>
    <property type="project" value="TreeGrafter"/>
</dbReference>
<dbReference type="Gene3D" id="3.40.50.2300">
    <property type="match status" value="2"/>
</dbReference>
<dbReference type="InterPro" id="IPR000843">
    <property type="entry name" value="HTH_LacI"/>
</dbReference>